<gene>
    <name evidence="1" type="ORF">N783_06015</name>
</gene>
<evidence type="ECO:0008006" key="3">
    <source>
        <dbReference type="Google" id="ProtNLM"/>
    </source>
</evidence>
<proteinExistence type="predicted"/>
<dbReference type="PIRSF" id="PIRSF030140">
    <property type="entry name" value="UCP030140"/>
    <property type="match status" value="1"/>
</dbReference>
<dbReference type="InterPro" id="IPR014871">
    <property type="entry name" value="dUTPase/dCTP_pyrophosphatase"/>
</dbReference>
<dbReference type="Pfam" id="PF08761">
    <property type="entry name" value="dUTPase_2"/>
    <property type="match status" value="1"/>
</dbReference>
<evidence type="ECO:0000313" key="1">
    <source>
        <dbReference type="EMBL" id="KGX83146.1"/>
    </source>
</evidence>
<sequence length="163" mass="19245">MNWEQLFEMQQTLDSRIENEHGLENDDLFQKKVLALLVELGELANETRCFKFWSQKPASDSDIILEEYVDGLHFIMSLGLEKGYRYGESTTFGYETVEELTLAFQDVYGRVHLFQEDPSDKRYNELFSSFLLLGVKLGFSEEDIQRAYFEKNEKNHQRQEEGY</sequence>
<dbReference type="OrthoDB" id="5506143at2"/>
<dbReference type="SUPFAM" id="SSF101386">
    <property type="entry name" value="all-alpha NTP pyrophosphatases"/>
    <property type="match status" value="1"/>
</dbReference>
<dbReference type="Proteomes" id="UP000030403">
    <property type="component" value="Unassembled WGS sequence"/>
</dbReference>
<dbReference type="EMBL" id="AVPF01000144">
    <property type="protein sequence ID" value="KGX83146.1"/>
    <property type="molecule type" value="Genomic_DNA"/>
</dbReference>
<name>A0A0A5FQU4_9BACI</name>
<dbReference type="Gene3D" id="1.10.4010.10">
    <property type="entry name" value="Type II deoxyuridine triphosphatase"/>
    <property type="match status" value="1"/>
</dbReference>
<dbReference type="CDD" id="cd11527">
    <property type="entry name" value="NTP-PPase_dUTPase"/>
    <property type="match status" value="1"/>
</dbReference>
<accession>A0A0A5FQU4</accession>
<reference evidence="1 2" key="1">
    <citation type="submission" date="2013-08" db="EMBL/GenBank/DDBJ databases">
        <authorList>
            <person name="Huang J."/>
            <person name="Wang G."/>
        </authorList>
    </citation>
    <scope>NUCLEOTIDE SEQUENCE [LARGE SCALE GENOMIC DNA]</scope>
    <source>
        <strain evidence="1 2">BH030004</strain>
    </source>
</reference>
<protein>
    <recommendedName>
        <fullName evidence="3">dUTPase</fullName>
    </recommendedName>
</protein>
<dbReference type="AlphaFoldDB" id="A0A0A5FQU4"/>
<dbReference type="InterPro" id="IPR016947">
    <property type="entry name" value="UCP030140"/>
</dbReference>
<keyword evidence="2" id="KW-1185">Reference proteome</keyword>
<dbReference type="eggNOG" id="COG4508">
    <property type="taxonomic scope" value="Bacteria"/>
</dbReference>
<evidence type="ECO:0000313" key="2">
    <source>
        <dbReference type="Proteomes" id="UP000030403"/>
    </source>
</evidence>
<dbReference type="STRING" id="1385511.GCA_000425225_04287"/>
<organism evidence="1 2">
    <name type="scientific">Pontibacillus marinus BH030004 = DSM 16465</name>
    <dbReference type="NCBI Taxonomy" id="1385511"/>
    <lineage>
        <taxon>Bacteria</taxon>
        <taxon>Bacillati</taxon>
        <taxon>Bacillota</taxon>
        <taxon>Bacilli</taxon>
        <taxon>Bacillales</taxon>
        <taxon>Bacillaceae</taxon>
        <taxon>Pontibacillus</taxon>
    </lineage>
</organism>
<comment type="caution">
    <text evidence="1">The sequence shown here is derived from an EMBL/GenBank/DDBJ whole genome shotgun (WGS) entry which is preliminary data.</text>
</comment>
<dbReference type="RefSeq" id="WP_027447736.1">
    <property type="nucleotide sequence ID" value="NZ_AULJ01000089.1"/>
</dbReference>